<comment type="caution">
    <text evidence="2">The sequence shown here is derived from an EMBL/GenBank/DDBJ whole genome shotgun (WGS) entry which is preliminary data.</text>
</comment>
<dbReference type="EMBL" id="SKCS01001285">
    <property type="protein sequence ID" value="TNN04625.1"/>
    <property type="molecule type" value="Genomic_DNA"/>
</dbReference>
<keyword evidence="3" id="KW-1185">Reference proteome</keyword>
<feature type="compositionally biased region" description="Basic residues" evidence="1">
    <location>
        <begin position="336"/>
        <end position="350"/>
    </location>
</feature>
<feature type="compositionally biased region" description="Basic residues" evidence="1">
    <location>
        <begin position="289"/>
        <end position="299"/>
    </location>
</feature>
<protein>
    <submittedName>
        <fullName evidence="2">Glutamate synthase [NADPH] large chain</fullName>
    </submittedName>
</protein>
<feature type="compositionally biased region" description="Low complexity" evidence="1">
    <location>
        <begin position="224"/>
        <end position="235"/>
    </location>
</feature>
<feature type="region of interest" description="Disordered" evidence="1">
    <location>
        <begin position="224"/>
        <end position="418"/>
    </location>
</feature>
<feature type="compositionally biased region" description="Polar residues" evidence="1">
    <location>
        <begin position="151"/>
        <end position="168"/>
    </location>
</feature>
<gene>
    <name evidence="2" type="ORF">EWB00_000833</name>
</gene>
<proteinExistence type="predicted"/>
<organism evidence="2 3">
    <name type="scientific">Schistosoma japonicum</name>
    <name type="common">Blood fluke</name>
    <dbReference type="NCBI Taxonomy" id="6182"/>
    <lineage>
        <taxon>Eukaryota</taxon>
        <taxon>Metazoa</taxon>
        <taxon>Spiralia</taxon>
        <taxon>Lophotrochozoa</taxon>
        <taxon>Platyhelminthes</taxon>
        <taxon>Trematoda</taxon>
        <taxon>Digenea</taxon>
        <taxon>Strigeidida</taxon>
        <taxon>Schistosomatoidea</taxon>
        <taxon>Schistosomatidae</taxon>
        <taxon>Schistosoma</taxon>
    </lineage>
</organism>
<sequence>MRAAVGMVAATDGQPSRRVVQSAIDALKAVWHRGGVECGRQDRRRCRPACRSAAPFLRRCDRRVGAQGPAQPAGGRHDLHAAHRSGRAGNLPHHRRERHHRGGLHHLWLAPGAGRRLGHRHEGAGDAPRDRADHDRRADARRARDRGADQRVSTSVRCPAARSSTRGCSSPRACRSSIPTCRTIGSRAAWRSSTSVIRPTPSRNGGWRSPSAAWRITVRSTRSAATRTGCSATRSGWPRSRSRQFGGYQAGDLPFGPRRADRQADAGARGVAEGPRHAQGACRDVPVSRLRHGAVGRPRRAGDDRWPLGGGGHGPQRAAPAALHADRRRPADRGFGKRHGRGAGSHHHRQGASGAGADDRRRSGRGQAVRRPRNQGPDRGRTGLCRDDRRVPDHGPAAQPSEGEALVRDAAAEMLRRQ</sequence>
<reference evidence="2 3" key="1">
    <citation type="submission" date="2019-03" db="EMBL/GenBank/DDBJ databases">
        <title>An improved genome assembly of the fluke Schistosoma japonicum.</title>
        <authorList>
            <person name="Hu W."/>
            <person name="Luo F."/>
            <person name="Yin M."/>
            <person name="Mo X."/>
            <person name="Sun C."/>
            <person name="Wu Q."/>
            <person name="Zhu B."/>
            <person name="Xiang M."/>
            <person name="Wang J."/>
            <person name="Wang Y."/>
            <person name="Zhang T."/>
            <person name="Xu B."/>
            <person name="Zheng H."/>
            <person name="Feng Z."/>
        </authorList>
    </citation>
    <scope>NUCLEOTIDE SEQUENCE [LARGE SCALE GENOMIC DNA]</scope>
    <source>
        <strain evidence="2">HuSjv2</strain>
        <tissue evidence="2">Worms</tissue>
    </source>
</reference>
<feature type="compositionally biased region" description="Basic and acidic residues" evidence="1">
    <location>
        <begin position="405"/>
        <end position="418"/>
    </location>
</feature>
<accession>A0A4Z2CK53</accession>
<evidence type="ECO:0000256" key="1">
    <source>
        <dbReference type="SAM" id="MobiDB-lite"/>
    </source>
</evidence>
<feature type="non-terminal residue" evidence="2">
    <location>
        <position position="418"/>
    </location>
</feature>
<feature type="compositionally biased region" description="Basic and acidic residues" evidence="1">
    <location>
        <begin position="120"/>
        <end position="149"/>
    </location>
</feature>
<dbReference type="Gene3D" id="3.60.20.10">
    <property type="entry name" value="Glutamine Phosphoribosylpyrophosphate, subunit 1, domain 1"/>
    <property type="match status" value="1"/>
</dbReference>
<feature type="region of interest" description="Disordered" evidence="1">
    <location>
        <begin position="65"/>
        <end position="175"/>
    </location>
</feature>
<dbReference type="AlphaFoldDB" id="A0A4Z2CK53"/>
<evidence type="ECO:0000313" key="2">
    <source>
        <dbReference type="EMBL" id="TNN04625.1"/>
    </source>
</evidence>
<dbReference type="Proteomes" id="UP000311919">
    <property type="component" value="Unassembled WGS sequence"/>
</dbReference>
<feature type="compositionally biased region" description="Basic and acidic residues" evidence="1">
    <location>
        <begin position="324"/>
        <end position="335"/>
    </location>
</feature>
<feature type="compositionally biased region" description="Low complexity" evidence="1">
    <location>
        <begin position="65"/>
        <end position="74"/>
    </location>
</feature>
<feature type="compositionally biased region" description="Basic and acidic residues" evidence="1">
    <location>
        <begin position="376"/>
        <end position="393"/>
    </location>
</feature>
<evidence type="ECO:0000313" key="3">
    <source>
        <dbReference type="Proteomes" id="UP000311919"/>
    </source>
</evidence>
<feature type="compositionally biased region" description="Basic residues" evidence="1">
    <location>
        <begin position="362"/>
        <end position="373"/>
    </location>
</feature>
<name>A0A4Z2CK53_SCHJA</name>
<feature type="compositionally biased region" description="Basic residues" evidence="1">
    <location>
        <begin position="82"/>
        <end position="104"/>
    </location>
</feature>
<dbReference type="InterPro" id="IPR029055">
    <property type="entry name" value="Ntn_hydrolases_N"/>
</dbReference>